<dbReference type="AlphaFoldDB" id="A0A6A6HQ24"/>
<reference evidence="2" key="1">
    <citation type="journal article" date="2020" name="Stud. Mycol.">
        <title>101 Dothideomycetes genomes: a test case for predicting lifestyles and emergence of pathogens.</title>
        <authorList>
            <person name="Haridas S."/>
            <person name="Albert R."/>
            <person name="Binder M."/>
            <person name="Bloem J."/>
            <person name="Labutti K."/>
            <person name="Salamov A."/>
            <person name="Andreopoulos B."/>
            <person name="Baker S."/>
            <person name="Barry K."/>
            <person name="Bills G."/>
            <person name="Bluhm B."/>
            <person name="Cannon C."/>
            <person name="Castanera R."/>
            <person name="Culley D."/>
            <person name="Daum C."/>
            <person name="Ezra D."/>
            <person name="Gonzalez J."/>
            <person name="Henrissat B."/>
            <person name="Kuo A."/>
            <person name="Liang C."/>
            <person name="Lipzen A."/>
            <person name="Lutzoni F."/>
            <person name="Magnuson J."/>
            <person name="Mondo S."/>
            <person name="Nolan M."/>
            <person name="Ohm R."/>
            <person name="Pangilinan J."/>
            <person name="Park H.-J."/>
            <person name="Ramirez L."/>
            <person name="Alfaro M."/>
            <person name="Sun H."/>
            <person name="Tritt A."/>
            <person name="Yoshinaga Y."/>
            <person name="Zwiers L.-H."/>
            <person name="Turgeon B."/>
            <person name="Goodwin S."/>
            <person name="Spatafora J."/>
            <person name="Crous P."/>
            <person name="Grigoriev I."/>
        </authorList>
    </citation>
    <scope>NUCLEOTIDE SEQUENCE</scope>
    <source>
        <strain evidence="2">CBS 122368</strain>
    </source>
</reference>
<protein>
    <submittedName>
        <fullName evidence="2">Uncharacterized protein</fullName>
    </submittedName>
</protein>
<evidence type="ECO:0000313" key="3">
    <source>
        <dbReference type="Proteomes" id="UP000800094"/>
    </source>
</evidence>
<sequence>MSAPDAPDAPAAPVVPAAPAVPAAPDDDYNDYKKYLETEDVATRRIGLLIFLLRCTPSAAVKVNPLPEESELIRVYAQLQQDIRNLPKYGTSLEKDFETWAKLGTYPWKPAFTLNTGHEKNCAKRLFRVCLLAKELEWETESWSKGRIKQEVGWFLAGKVYGGGLFRIRSQSSGYSPENPGAFSTTREKKMDIRMRERTSPMPEYEKSPEKILQMPAGTSRRNALFVYIWRCVPAVTDNIKKPNPEILINLYDQLYVALQSVPEYSDDLKGDLKQAREGGDYPWNSHVSTMAGKRWAVIFFRLALLMKLGVRQVDGVSEEEQHEGVWKEVMAHVFDDELGYYGGFSKRRFF</sequence>
<proteinExistence type="predicted"/>
<organism evidence="2 3">
    <name type="scientific">Trematosphaeria pertusa</name>
    <dbReference type="NCBI Taxonomy" id="390896"/>
    <lineage>
        <taxon>Eukaryota</taxon>
        <taxon>Fungi</taxon>
        <taxon>Dikarya</taxon>
        <taxon>Ascomycota</taxon>
        <taxon>Pezizomycotina</taxon>
        <taxon>Dothideomycetes</taxon>
        <taxon>Pleosporomycetidae</taxon>
        <taxon>Pleosporales</taxon>
        <taxon>Massarineae</taxon>
        <taxon>Trematosphaeriaceae</taxon>
        <taxon>Trematosphaeria</taxon>
    </lineage>
</organism>
<dbReference type="Proteomes" id="UP000800094">
    <property type="component" value="Unassembled WGS sequence"/>
</dbReference>
<dbReference type="RefSeq" id="XP_033675230.1">
    <property type="nucleotide sequence ID" value="XM_033834291.1"/>
</dbReference>
<feature type="region of interest" description="Disordered" evidence="1">
    <location>
        <begin position="1"/>
        <end position="22"/>
    </location>
</feature>
<dbReference type="EMBL" id="ML987226">
    <property type="protein sequence ID" value="KAF2240226.1"/>
    <property type="molecule type" value="Genomic_DNA"/>
</dbReference>
<keyword evidence="3" id="KW-1185">Reference proteome</keyword>
<gene>
    <name evidence="2" type="ORF">BU26DRAFT_572992</name>
</gene>
<name>A0A6A6HQ24_9PLEO</name>
<evidence type="ECO:0000313" key="2">
    <source>
        <dbReference type="EMBL" id="KAF2240226.1"/>
    </source>
</evidence>
<dbReference type="GeneID" id="54587621"/>
<accession>A0A6A6HQ24</accession>
<evidence type="ECO:0000256" key="1">
    <source>
        <dbReference type="SAM" id="MobiDB-lite"/>
    </source>
</evidence>